<dbReference type="EMBL" id="CP021056">
    <property type="protein sequence ID" value="QXE25691.1"/>
    <property type="molecule type" value="Genomic_DNA"/>
</dbReference>
<dbReference type="RefSeq" id="WP_190605187.1">
    <property type="nucleotide sequence ID" value="NZ_CP021056.1"/>
</dbReference>
<dbReference type="Proteomes" id="UP000683511">
    <property type="component" value="Chromosome"/>
</dbReference>
<dbReference type="InterPro" id="IPR007893">
    <property type="entry name" value="Spore_coat_U/FanG"/>
</dbReference>
<dbReference type="InterPro" id="IPR053167">
    <property type="entry name" value="Spore_coat_component"/>
</dbReference>
<dbReference type="PANTHER" id="PTHR37089">
    <property type="entry name" value="PROTEIN U-RELATED"/>
    <property type="match status" value="1"/>
</dbReference>
<accession>A0A975TD34</accession>
<organism evidence="2 3">
    <name type="scientific">Richelia sinica FACHB-800</name>
    <dbReference type="NCBI Taxonomy" id="1357546"/>
    <lineage>
        <taxon>Bacteria</taxon>
        <taxon>Bacillati</taxon>
        <taxon>Cyanobacteriota</taxon>
        <taxon>Cyanophyceae</taxon>
        <taxon>Nostocales</taxon>
        <taxon>Nostocaceae</taxon>
        <taxon>Richelia</taxon>
    </lineage>
</organism>
<dbReference type="PANTHER" id="PTHR37089:SF4">
    <property type="entry name" value="EXPORTED PROTEIN"/>
    <property type="match status" value="1"/>
</dbReference>
<keyword evidence="3" id="KW-1185">Reference proteome</keyword>
<feature type="domain" description="Spore coat protein U/FanG" evidence="1">
    <location>
        <begin position="25"/>
        <end position="147"/>
    </location>
</feature>
<dbReference type="SMART" id="SM00972">
    <property type="entry name" value="SCPU"/>
    <property type="match status" value="1"/>
</dbReference>
<evidence type="ECO:0000313" key="2">
    <source>
        <dbReference type="EMBL" id="QXE25691.1"/>
    </source>
</evidence>
<dbReference type="Pfam" id="PF05229">
    <property type="entry name" value="SCPU"/>
    <property type="match status" value="1"/>
</dbReference>
<sequence length="150" mass="15918">MNGQKLLLISGTIITSNLLISPALCQCSVSSTSVIFGNYDVFSNTPTTSTGSITYDCSAASPTPTLITIDLSPGNSAAYNARELRSINDVINYNLYLDAGGQFIWGNGTNSQHYTSSNLSATVTIYGIIPARQNVKVGNYTDSITATINF</sequence>
<protein>
    <submittedName>
        <fullName evidence="2">Secreted pili protein</fullName>
    </submittedName>
</protein>
<evidence type="ECO:0000313" key="3">
    <source>
        <dbReference type="Proteomes" id="UP000683511"/>
    </source>
</evidence>
<proteinExistence type="predicted"/>
<dbReference type="KEGG" id="rsin:B6N60_04411"/>
<gene>
    <name evidence="2" type="ORF">B6N60_04411</name>
</gene>
<dbReference type="AlphaFoldDB" id="A0A975TD34"/>
<reference evidence="2" key="1">
    <citation type="submission" date="2017-04" db="EMBL/GenBank/DDBJ databases">
        <title>Genome deletions in a multicellular cyanobacterial endosymbiont for morphological adaptation in marine diatoms.</title>
        <authorList>
            <person name="Wang Y."/>
            <person name="Gao H."/>
            <person name="Li R."/>
            <person name="Xu X."/>
        </authorList>
    </citation>
    <scope>NUCLEOTIDE SEQUENCE</scope>
    <source>
        <strain evidence="2">FACHB 800</strain>
    </source>
</reference>
<evidence type="ECO:0000259" key="1">
    <source>
        <dbReference type="Pfam" id="PF05229"/>
    </source>
</evidence>
<name>A0A975TD34_9NOST</name>